<dbReference type="Gene3D" id="3.40.50.150">
    <property type="entry name" value="Vaccinia Virus protein VP39"/>
    <property type="match status" value="1"/>
</dbReference>
<dbReference type="RefSeq" id="WP_227305545.1">
    <property type="nucleotide sequence ID" value="NZ_JAESVA010000001.1"/>
</dbReference>
<comment type="similarity">
    <text evidence="1">Belongs to the N(4)/N(6)-methyltransferase family. N(4) subfamily.</text>
</comment>
<evidence type="ECO:0000256" key="3">
    <source>
        <dbReference type="ARBA" id="ARBA00022679"/>
    </source>
</evidence>
<keyword evidence="2" id="KW-0489">Methyltransferase</keyword>
<protein>
    <recommendedName>
        <fullName evidence="9">Methyltransferase</fullName>
        <ecNumber evidence="9">2.1.1.-</ecNumber>
    </recommendedName>
</protein>
<dbReference type="InterPro" id="IPR002941">
    <property type="entry name" value="DNA_methylase_N4/N6"/>
</dbReference>
<keyword evidence="3" id="KW-0808">Transferase</keyword>
<comment type="caution">
    <text evidence="11">The sequence shown here is derived from an EMBL/GenBank/DDBJ whole genome shotgun (WGS) entry which is preliminary data.</text>
</comment>
<sequence>MLDQPQKRQEWTIGRQRILQADCLTALADLPPESVDICVTSPPYNIGIAYRSYQDKLPRETYLDWLTEVGLAIERVLKPEGSFFLNVGSTGNDPWIASDVADTMTRELVLQNHIIWVKSLSVGDDTIGHFKPITSSRFLNNNHESIYHFTKSGHVTVDRLAVGVPFKDKSNIARWGHARDRRCAGNVWYLPYKTVKSRAQKFDHPAGFPVELPMRCIKLAGIEDPVVLDPFLGAGTTLVAAEQLGVRGIGFEIDPDYAARAAERLRQIAGASSEV</sequence>
<gene>
    <name evidence="11" type="ORF">ACELLULO517_02415</name>
</gene>
<keyword evidence="4" id="KW-0949">S-adenosyl-L-methionine</keyword>
<dbReference type="EMBL" id="JAESVA010000001">
    <property type="protein sequence ID" value="MCB8879072.1"/>
    <property type="molecule type" value="Genomic_DNA"/>
</dbReference>
<evidence type="ECO:0000256" key="5">
    <source>
        <dbReference type="ARBA" id="ARBA00022747"/>
    </source>
</evidence>
<dbReference type="InterPro" id="IPR029063">
    <property type="entry name" value="SAM-dependent_MTases_sf"/>
</dbReference>
<keyword evidence="6" id="KW-0238">DNA-binding</keyword>
<comment type="catalytic activity">
    <reaction evidence="8">
        <text>a 2'-deoxycytidine in DNA + S-adenosyl-L-methionine = an N(4)-methyl-2'-deoxycytidine in DNA + S-adenosyl-L-homocysteine + H(+)</text>
        <dbReference type="Rhea" id="RHEA:16857"/>
        <dbReference type="Rhea" id="RHEA-COMP:11369"/>
        <dbReference type="Rhea" id="RHEA-COMP:13674"/>
        <dbReference type="ChEBI" id="CHEBI:15378"/>
        <dbReference type="ChEBI" id="CHEBI:57856"/>
        <dbReference type="ChEBI" id="CHEBI:59789"/>
        <dbReference type="ChEBI" id="CHEBI:85452"/>
        <dbReference type="ChEBI" id="CHEBI:137933"/>
        <dbReference type="EC" id="2.1.1.113"/>
    </reaction>
</comment>
<evidence type="ECO:0000256" key="4">
    <source>
        <dbReference type="ARBA" id="ARBA00022691"/>
    </source>
</evidence>
<dbReference type="PRINTS" id="PR00508">
    <property type="entry name" value="S21N4MTFRASE"/>
</dbReference>
<dbReference type="GO" id="GO:0015667">
    <property type="term" value="F:site-specific DNA-methyltransferase (cytosine-N4-specific) activity"/>
    <property type="evidence" value="ECO:0007669"/>
    <property type="project" value="UniProtKB-EC"/>
</dbReference>
<dbReference type="GO" id="GO:0008170">
    <property type="term" value="F:N-methyltransferase activity"/>
    <property type="evidence" value="ECO:0007669"/>
    <property type="project" value="InterPro"/>
</dbReference>
<evidence type="ECO:0000256" key="9">
    <source>
        <dbReference type="RuleBase" id="RU362026"/>
    </source>
</evidence>
<proteinExistence type="inferred from homology"/>
<evidence type="ECO:0000256" key="8">
    <source>
        <dbReference type="ARBA" id="ARBA00049120"/>
    </source>
</evidence>
<dbReference type="InterPro" id="IPR001091">
    <property type="entry name" value="RM_Methyltransferase"/>
</dbReference>
<evidence type="ECO:0000313" key="11">
    <source>
        <dbReference type="EMBL" id="MCB8879072.1"/>
    </source>
</evidence>
<dbReference type="Proteomes" id="UP000721844">
    <property type="component" value="Unassembled WGS sequence"/>
</dbReference>
<evidence type="ECO:0000313" key="12">
    <source>
        <dbReference type="Proteomes" id="UP000721844"/>
    </source>
</evidence>
<dbReference type="PROSITE" id="PS00093">
    <property type="entry name" value="N4_MTASE"/>
    <property type="match status" value="1"/>
</dbReference>
<comment type="catalytic activity">
    <reaction evidence="7">
        <text>a 2'-deoxyadenosine in DNA + S-adenosyl-L-methionine = an N(6)-methyl-2'-deoxyadenosine in DNA + S-adenosyl-L-homocysteine + H(+)</text>
        <dbReference type="Rhea" id="RHEA:15197"/>
        <dbReference type="Rhea" id="RHEA-COMP:12418"/>
        <dbReference type="Rhea" id="RHEA-COMP:12419"/>
        <dbReference type="ChEBI" id="CHEBI:15378"/>
        <dbReference type="ChEBI" id="CHEBI:57856"/>
        <dbReference type="ChEBI" id="CHEBI:59789"/>
        <dbReference type="ChEBI" id="CHEBI:90615"/>
        <dbReference type="ChEBI" id="CHEBI:90616"/>
        <dbReference type="EC" id="2.1.1.72"/>
    </reaction>
</comment>
<reference evidence="11 12" key="1">
    <citation type="journal article" date="2021" name="Microorganisms">
        <title>Acidisoma silvae sp. nov. and Acidisomacellulosilytica sp. nov., Two Acidophilic Bacteria Isolated from Decaying Wood, Hydrolyzing Cellulose and Producing Poly-3-hydroxybutyrate.</title>
        <authorList>
            <person name="Mieszkin S."/>
            <person name="Pouder E."/>
            <person name="Uroz S."/>
            <person name="Simon-Colin C."/>
            <person name="Alain K."/>
        </authorList>
    </citation>
    <scope>NUCLEOTIDE SEQUENCE [LARGE SCALE GENOMIC DNA]</scope>
    <source>
        <strain evidence="11 12">HW T5.17</strain>
    </source>
</reference>
<dbReference type="GO" id="GO:0009007">
    <property type="term" value="F:site-specific DNA-methyltransferase (adenine-specific) activity"/>
    <property type="evidence" value="ECO:0007669"/>
    <property type="project" value="UniProtKB-EC"/>
</dbReference>
<accession>A0A963YZ48</accession>
<dbReference type="GO" id="GO:0003677">
    <property type="term" value="F:DNA binding"/>
    <property type="evidence" value="ECO:0007669"/>
    <property type="project" value="UniProtKB-KW"/>
</dbReference>
<keyword evidence="12" id="KW-1185">Reference proteome</keyword>
<keyword evidence="5" id="KW-0680">Restriction system</keyword>
<evidence type="ECO:0000256" key="1">
    <source>
        <dbReference type="ARBA" id="ARBA00010203"/>
    </source>
</evidence>
<dbReference type="GO" id="GO:0032259">
    <property type="term" value="P:methylation"/>
    <property type="evidence" value="ECO:0007669"/>
    <property type="project" value="UniProtKB-KW"/>
</dbReference>
<evidence type="ECO:0000256" key="2">
    <source>
        <dbReference type="ARBA" id="ARBA00022603"/>
    </source>
</evidence>
<dbReference type="EC" id="2.1.1.-" evidence="9"/>
<dbReference type="AlphaFoldDB" id="A0A963YZ48"/>
<dbReference type="Pfam" id="PF01555">
    <property type="entry name" value="N6_N4_Mtase"/>
    <property type="match status" value="1"/>
</dbReference>
<dbReference type="GO" id="GO:0009307">
    <property type="term" value="P:DNA restriction-modification system"/>
    <property type="evidence" value="ECO:0007669"/>
    <property type="project" value="UniProtKB-KW"/>
</dbReference>
<name>A0A963YZ48_9PROT</name>
<evidence type="ECO:0000256" key="6">
    <source>
        <dbReference type="ARBA" id="ARBA00023125"/>
    </source>
</evidence>
<evidence type="ECO:0000256" key="7">
    <source>
        <dbReference type="ARBA" id="ARBA00047942"/>
    </source>
</evidence>
<feature type="domain" description="DNA methylase N-4/N-6" evidence="10">
    <location>
        <begin position="35"/>
        <end position="261"/>
    </location>
</feature>
<organism evidence="11 12">
    <name type="scientific">Acidisoma cellulosilyticum</name>
    <dbReference type="NCBI Taxonomy" id="2802395"/>
    <lineage>
        <taxon>Bacteria</taxon>
        <taxon>Pseudomonadati</taxon>
        <taxon>Pseudomonadota</taxon>
        <taxon>Alphaproteobacteria</taxon>
        <taxon>Acetobacterales</taxon>
        <taxon>Acidocellaceae</taxon>
        <taxon>Acidisoma</taxon>
    </lineage>
</organism>
<evidence type="ECO:0000259" key="10">
    <source>
        <dbReference type="Pfam" id="PF01555"/>
    </source>
</evidence>
<dbReference type="InterPro" id="IPR017985">
    <property type="entry name" value="MeTrfase_CN4_CS"/>
</dbReference>
<dbReference type="SUPFAM" id="SSF53335">
    <property type="entry name" value="S-adenosyl-L-methionine-dependent methyltransferases"/>
    <property type="match status" value="1"/>
</dbReference>